<dbReference type="RefSeq" id="WP_013130323.1">
    <property type="nucleotide sequence ID" value="NC_014165.1"/>
</dbReference>
<dbReference type="Gene3D" id="3.40.710.10">
    <property type="entry name" value="DD-peptidase/beta-lactamase superfamily"/>
    <property type="match status" value="1"/>
</dbReference>
<dbReference type="OrthoDB" id="9766847at2"/>
<dbReference type="Pfam" id="PF21922">
    <property type="entry name" value="PBP_dimer_2"/>
    <property type="match status" value="1"/>
</dbReference>
<sequence length="485" mass="51341">MNSTVKRTAVACLFMFLLLMGNVTYIGAVQAEGLKNDPRNARAFFARYNIDRGWITANNGKVTLARTKDTGDATFRFKREYPGGKAFSHVVGYFAPESATGIEAAAGRYLDGTHPDLVVRRAIDLVSGKPAKGANVDLTLDVQAQRVAYRLLNGTGKRGAVVALDPKTGAVLAMVSSPSYDANPLAQPNKAKVNAAWQKLNKDDNKPLINRAIEQTYPPGSTFKVVTSAMFLSEDTSRDENTVVDAPDALPLPGVVQPLRNYRGESCGGQATMLRALAISCNTPFAKIGMDLGYDRLKEQAERFGVGKPLEIPLYVQPSDIGPQEDKAALAQTSIGQRSNRMTPLQMAMVAAGIANNGTVMKPYLINKIVAPDGTELEVTEPEELTEAVSPEVAAELTRMMVGVVQQGTGRAAQVPGITVAGKTGTAETGPGQPSHAWFICFAPAEDPKVAVAVIVESGSAGSDATGGAVAAPIAREVIQAVLGR</sequence>
<dbReference type="HOGENOM" id="CLU_009289_1_0_11"/>
<feature type="domain" description="Penicillin-binding protein transpeptidase" evidence="1">
    <location>
        <begin position="159"/>
        <end position="480"/>
    </location>
</feature>
<dbReference type="InterPro" id="IPR050515">
    <property type="entry name" value="Beta-lactam/transpept"/>
</dbReference>
<organism evidence="3 4">
    <name type="scientific">Thermobispora bispora (strain ATCC 19993 / DSM 43833 / CBS 139.67 / JCM 10125 / KCTC 9307 / NBRC 14880 / R51)</name>
    <dbReference type="NCBI Taxonomy" id="469371"/>
    <lineage>
        <taxon>Bacteria</taxon>
        <taxon>Bacillati</taxon>
        <taxon>Actinomycetota</taxon>
        <taxon>Actinomycetes</taxon>
        <taxon>Streptosporangiales</taxon>
        <taxon>Streptosporangiaceae</taxon>
        <taxon>Thermobispora</taxon>
    </lineage>
</organism>
<dbReference type="InterPro" id="IPR001460">
    <property type="entry name" value="PCN-bd_Tpept"/>
</dbReference>
<keyword evidence="4" id="KW-1185">Reference proteome</keyword>
<dbReference type="STRING" id="469371.Tbis_0053"/>
<dbReference type="PANTHER" id="PTHR30627">
    <property type="entry name" value="PEPTIDOGLYCAN D,D-TRANSPEPTIDASE"/>
    <property type="match status" value="1"/>
</dbReference>
<dbReference type="GO" id="GO:0005886">
    <property type="term" value="C:plasma membrane"/>
    <property type="evidence" value="ECO:0007669"/>
    <property type="project" value="TreeGrafter"/>
</dbReference>
<dbReference type="Pfam" id="PF00905">
    <property type="entry name" value="Transpeptidase"/>
    <property type="match status" value="1"/>
</dbReference>
<keyword evidence="3" id="KW-0808">Transferase</keyword>
<dbReference type="GO" id="GO:0071555">
    <property type="term" value="P:cell wall organization"/>
    <property type="evidence" value="ECO:0007669"/>
    <property type="project" value="TreeGrafter"/>
</dbReference>
<dbReference type="GO" id="GO:0016757">
    <property type="term" value="F:glycosyltransferase activity"/>
    <property type="evidence" value="ECO:0007669"/>
    <property type="project" value="UniProtKB-KW"/>
</dbReference>
<keyword evidence="3" id="KW-0328">Glycosyltransferase</keyword>
<dbReference type="GO" id="GO:0071972">
    <property type="term" value="F:peptidoglycan L,D-transpeptidase activity"/>
    <property type="evidence" value="ECO:0007669"/>
    <property type="project" value="TreeGrafter"/>
</dbReference>
<reference evidence="3 4" key="1">
    <citation type="submission" date="2010-01" db="EMBL/GenBank/DDBJ databases">
        <title>The complete genome of Thermobispora bispora DSM 43833.</title>
        <authorList>
            <consortium name="US DOE Joint Genome Institute (JGI-PGF)"/>
            <person name="Lucas S."/>
            <person name="Copeland A."/>
            <person name="Lapidus A."/>
            <person name="Glavina del Rio T."/>
            <person name="Dalin E."/>
            <person name="Tice H."/>
            <person name="Bruce D."/>
            <person name="Goodwin L."/>
            <person name="Pitluck S."/>
            <person name="Kyrpides N."/>
            <person name="Mavromatis K."/>
            <person name="Ivanova N."/>
            <person name="Mikhailova N."/>
            <person name="Chertkov O."/>
            <person name="Brettin T."/>
            <person name="Detter J.C."/>
            <person name="Han C."/>
            <person name="Larimer F."/>
            <person name="Land M."/>
            <person name="Hauser L."/>
            <person name="Markowitz V."/>
            <person name="Cheng J.-F."/>
            <person name="Hugenholtz P."/>
            <person name="Woyke T."/>
            <person name="Wu D."/>
            <person name="Jando M."/>
            <person name="Schneider S."/>
            <person name="Klenk H.-P."/>
            <person name="Eisen J.A."/>
        </authorList>
    </citation>
    <scope>NUCLEOTIDE SEQUENCE [LARGE SCALE GENOMIC DNA]</scope>
    <source>
        <strain evidence="4">ATCC 19993 / DSM 43833 / CBS 139.67 / JCM 10125 / KCTC 9307 / NBRC 14880 / R51</strain>
    </source>
</reference>
<dbReference type="InterPro" id="IPR012338">
    <property type="entry name" value="Beta-lactam/transpept-like"/>
</dbReference>
<dbReference type="EC" id="2.4.1.129" evidence="3"/>
<dbReference type="SUPFAM" id="SSF56519">
    <property type="entry name" value="Penicillin binding protein dimerisation domain"/>
    <property type="match status" value="1"/>
</dbReference>
<dbReference type="PANTHER" id="PTHR30627:SF24">
    <property type="entry name" value="PENICILLIN-BINDING PROTEIN 4B"/>
    <property type="match status" value="1"/>
</dbReference>
<dbReference type="SUPFAM" id="SSF56601">
    <property type="entry name" value="beta-lactamase/transpeptidase-like"/>
    <property type="match status" value="1"/>
</dbReference>
<feature type="domain" description="Penicillin binding protein A dimerisation" evidence="2">
    <location>
        <begin position="52"/>
        <end position="136"/>
    </location>
</feature>
<dbReference type="Proteomes" id="UP000006640">
    <property type="component" value="Chromosome"/>
</dbReference>
<protein>
    <submittedName>
        <fullName evidence="3">Peptidoglycan glycosyltransferase</fullName>
        <ecNumber evidence="3">2.4.1.129</ecNumber>
    </submittedName>
</protein>
<evidence type="ECO:0000259" key="1">
    <source>
        <dbReference type="Pfam" id="PF00905"/>
    </source>
</evidence>
<evidence type="ECO:0000259" key="2">
    <source>
        <dbReference type="Pfam" id="PF21922"/>
    </source>
</evidence>
<dbReference type="AlphaFoldDB" id="D6Y255"/>
<proteinExistence type="predicted"/>
<dbReference type="KEGG" id="tbi:Tbis_0053"/>
<dbReference type="InterPro" id="IPR036138">
    <property type="entry name" value="PBP_dimer_sf"/>
</dbReference>
<dbReference type="eggNOG" id="COG0768">
    <property type="taxonomic scope" value="Bacteria"/>
</dbReference>
<dbReference type="InterPro" id="IPR054120">
    <property type="entry name" value="PBPA_dimer"/>
</dbReference>
<name>D6Y255_THEBD</name>
<dbReference type="EMBL" id="CP001874">
    <property type="protein sequence ID" value="ADG86790.1"/>
    <property type="molecule type" value="Genomic_DNA"/>
</dbReference>
<evidence type="ECO:0000313" key="4">
    <source>
        <dbReference type="Proteomes" id="UP000006640"/>
    </source>
</evidence>
<accession>D6Y255</accession>
<gene>
    <name evidence="3" type="ordered locus">Tbis_0053</name>
</gene>
<dbReference type="GO" id="GO:0008658">
    <property type="term" value="F:penicillin binding"/>
    <property type="evidence" value="ECO:0007669"/>
    <property type="project" value="InterPro"/>
</dbReference>
<evidence type="ECO:0000313" key="3">
    <source>
        <dbReference type="EMBL" id="ADG86790.1"/>
    </source>
</evidence>
<dbReference type="Gene3D" id="3.90.1310.10">
    <property type="entry name" value="Penicillin-binding protein 2a (Domain 2)"/>
    <property type="match status" value="1"/>
</dbReference>